<evidence type="ECO:0000313" key="2">
    <source>
        <dbReference type="EMBL" id="MCT9811642.1"/>
    </source>
</evidence>
<dbReference type="InterPro" id="IPR038725">
    <property type="entry name" value="YdaG_split_barrel_FMN-bd"/>
</dbReference>
<reference evidence="2 3" key="1">
    <citation type="submission" date="2022-09" db="EMBL/GenBank/DDBJ databases">
        <title>Draft genome of isolate Be4.</title>
        <authorList>
            <person name="Sanchez-Castro I."/>
            <person name="Martinez-Rodriguez P."/>
            <person name="Descostes M."/>
            <person name="Merroun M."/>
        </authorList>
    </citation>
    <scope>NUCLEOTIDE SEQUENCE [LARGE SCALE GENOMIC DNA]</scope>
    <source>
        <strain evidence="2 3">Be4</strain>
    </source>
</reference>
<name>A0ABT2PR13_9BURK</name>
<gene>
    <name evidence="2" type="ORF">N0K08_13410</name>
</gene>
<feature type="domain" description="General stress protein FMN-binding split barrel" evidence="1">
    <location>
        <begin position="8"/>
        <end position="155"/>
    </location>
</feature>
<dbReference type="InterPro" id="IPR012349">
    <property type="entry name" value="Split_barrel_FMN-bd"/>
</dbReference>
<dbReference type="SUPFAM" id="SSF50475">
    <property type="entry name" value="FMN-binding split barrel"/>
    <property type="match status" value="1"/>
</dbReference>
<sequence>MAESTNPRETLWHLVNGIHFAMITYRHADGSLRACPMTMANRGGQEERVHFYFLLSRDSDLARCVANDGHIQISFADPGADSYVSVSSYASLSEDRVLKETLWNTAAKAWFTDGVEDVNLAVLVAPVTSAEYWDAQDNKLVQLYRKAKAAVTGEESVGTGEHQTLRL</sequence>
<dbReference type="PANTHER" id="PTHR34818:SF1">
    <property type="entry name" value="PROTEIN BLI-3"/>
    <property type="match status" value="1"/>
</dbReference>
<evidence type="ECO:0000313" key="3">
    <source>
        <dbReference type="Proteomes" id="UP001525968"/>
    </source>
</evidence>
<dbReference type="RefSeq" id="WP_261500878.1">
    <property type="nucleotide sequence ID" value="NZ_JAODYH010000005.1"/>
</dbReference>
<proteinExistence type="predicted"/>
<dbReference type="PANTHER" id="PTHR34818">
    <property type="entry name" value="PROTEIN BLI-3"/>
    <property type="match status" value="1"/>
</dbReference>
<dbReference type="Gene3D" id="2.30.110.10">
    <property type="entry name" value="Electron Transport, Fmn-binding Protein, Chain A"/>
    <property type="match status" value="1"/>
</dbReference>
<dbReference type="Proteomes" id="UP001525968">
    <property type="component" value="Unassembled WGS sequence"/>
</dbReference>
<dbReference type="EMBL" id="JAODYH010000005">
    <property type="protein sequence ID" value="MCT9811642.1"/>
    <property type="molecule type" value="Genomic_DNA"/>
</dbReference>
<comment type="caution">
    <text evidence="2">The sequence shown here is derived from an EMBL/GenBank/DDBJ whole genome shotgun (WGS) entry which is preliminary data.</text>
</comment>
<dbReference type="Pfam" id="PF16242">
    <property type="entry name" value="Pyrid_ox_like"/>
    <property type="match status" value="1"/>
</dbReference>
<protein>
    <submittedName>
        <fullName evidence="2">Pyridoxamine 5'-phosphate oxidase family protein</fullName>
    </submittedName>
</protein>
<organism evidence="2 3">
    <name type="scientific">Acidovorax bellezanensis</name>
    <dbReference type="NCBI Taxonomy" id="2976702"/>
    <lineage>
        <taxon>Bacteria</taxon>
        <taxon>Pseudomonadati</taxon>
        <taxon>Pseudomonadota</taxon>
        <taxon>Betaproteobacteria</taxon>
        <taxon>Burkholderiales</taxon>
        <taxon>Comamonadaceae</taxon>
        <taxon>Acidovorax</taxon>
    </lineage>
</organism>
<evidence type="ECO:0000259" key="1">
    <source>
        <dbReference type="Pfam" id="PF16242"/>
    </source>
</evidence>
<accession>A0ABT2PR13</accession>
<dbReference type="InterPro" id="IPR052917">
    <property type="entry name" value="Stress-Dev_Protein"/>
</dbReference>
<keyword evidence="3" id="KW-1185">Reference proteome</keyword>